<keyword evidence="4 7" id="KW-1133">Transmembrane helix</keyword>
<name>A0A179B0N6_9ACTO</name>
<dbReference type="PANTHER" id="PTHR30477">
    <property type="entry name" value="ABC-TRANSPORTER METAL-BINDING PROTEIN"/>
    <property type="match status" value="1"/>
</dbReference>
<comment type="subcellular location">
    <subcellularLocation>
        <location evidence="6">Cell membrane</location>
        <topology evidence="6">Multi-pass membrane protein</topology>
    </subcellularLocation>
    <subcellularLocation>
        <location evidence="1">Membrane</location>
        <topology evidence="1">Multi-pass membrane protein</topology>
    </subcellularLocation>
</comment>
<feature type="transmembrane region" description="Helical" evidence="7">
    <location>
        <begin position="146"/>
        <end position="163"/>
    </location>
</feature>
<dbReference type="PANTHER" id="PTHR30477:SF0">
    <property type="entry name" value="METAL TRANSPORT SYSTEM MEMBRANE PROTEIN TM_0125-RELATED"/>
    <property type="match status" value="1"/>
</dbReference>
<evidence type="ECO:0000256" key="2">
    <source>
        <dbReference type="ARBA" id="ARBA00008034"/>
    </source>
</evidence>
<feature type="transmembrane region" description="Helical" evidence="7">
    <location>
        <begin position="105"/>
        <end position="126"/>
    </location>
</feature>
<feature type="transmembrane region" description="Helical" evidence="7">
    <location>
        <begin position="18"/>
        <end position="37"/>
    </location>
</feature>
<feature type="transmembrane region" description="Helical" evidence="7">
    <location>
        <begin position="260"/>
        <end position="284"/>
    </location>
</feature>
<dbReference type="GO" id="GO:0043190">
    <property type="term" value="C:ATP-binding cassette (ABC) transporter complex"/>
    <property type="evidence" value="ECO:0007669"/>
    <property type="project" value="InterPro"/>
</dbReference>
<dbReference type="AlphaFoldDB" id="A0A179B0N6"/>
<dbReference type="Proteomes" id="UP000078368">
    <property type="component" value="Unassembled WGS sequence"/>
</dbReference>
<feature type="transmembrane region" description="Helical" evidence="7">
    <location>
        <begin position="233"/>
        <end position="254"/>
    </location>
</feature>
<gene>
    <name evidence="8" type="ORF">A4H34_09230</name>
</gene>
<keyword evidence="6" id="KW-0813">Transport</keyword>
<evidence type="ECO:0000256" key="5">
    <source>
        <dbReference type="ARBA" id="ARBA00023136"/>
    </source>
</evidence>
<evidence type="ECO:0000256" key="7">
    <source>
        <dbReference type="SAM" id="Phobius"/>
    </source>
</evidence>
<dbReference type="SUPFAM" id="SSF81345">
    <property type="entry name" value="ABC transporter involved in vitamin B12 uptake, BtuC"/>
    <property type="match status" value="1"/>
</dbReference>
<dbReference type="InterPro" id="IPR037294">
    <property type="entry name" value="ABC_BtuC-like"/>
</dbReference>
<keyword evidence="5 7" id="KW-0472">Membrane</keyword>
<keyword evidence="9" id="KW-1185">Reference proteome</keyword>
<dbReference type="OrthoDB" id="9798540at2"/>
<sequence>MTFETIREMLEAPFMQRAFVVAILVGVSAPVVGTYLVQRGMALMGDGIGHVALTGVAAGWLAASVFGLDPKDSLAIPGAIAASVIGAVLIEVVRAQGRTGGDVALAMLFYGGIALGVIIISLAGGNTEKLTSYLFGSIATVSPNEVFYTAVLSAFVLLFGLGLRGPLFSLSHDEDFAKACGLRVRTLNILVAVVAALTVSVAMRVVGVLLVSAIMIVPVAIAQLLSSSFNKTMGIAMALGVLACVVGLATTYFVRLAPGATIVTLLIGTYTIVATSRAVIAFCIRRRPKKAVTWDEHETQPSARR</sequence>
<comment type="similarity">
    <text evidence="2 6">Belongs to the ABC-3 integral membrane protein family.</text>
</comment>
<organism evidence="8 9">
    <name type="scientific">Peptidiphaga gingivicola</name>
    <dbReference type="NCBI Taxonomy" id="2741497"/>
    <lineage>
        <taxon>Bacteria</taxon>
        <taxon>Bacillati</taxon>
        <taxon>Actinomycetota</taxon>
        <taxon>Actinomycetes</taxon>
        <taxon>Actinomycetales</taxon>
        <taxon>Actinomycetaceae</taxon>
        <taxon>Peptidiphaga</taxon>
    </lineage>
</organism>
<feature type="transmembrane region" description="Helical" evidence="7">
    <location>
        <begin position="49"/>
        <end position="68"/>
    </location>
</feature>
<dbReference type="Pfam" id="PF00950">
    <property type="entry name" value="ABC-3"/>
    <property type="match status" value="1"/>
</dbReference>
<dbReference type="STRING" id="1823756.A4H34_09230"/>
<dbReference type="GO" id="GO:0010043">
    <property type="term" value="P:response to zinc ion"/>
    <property type="evidence" value="ECO:0007669"/>
    <property type="project" value="TreeGrafter"/>
</dbReference>
<evidence type="ECO:0000256" key="4">
    <source>
        <dbReference type="ARBA" id="ARBA00022989"/>
    </source>
</evidence>
<evidence type="ECO:0000256" key="3">
    <source>
        <dbReference type="ARBA" id="ARBA00022692"/>
    </source>
</evidence>
<comment type="caution">
    <text evidence="8">The sequence shown here is derived from an EMBL/GenBank/DDBJ whole genome shotgun (WGS) entry which is preliminary data.</text>
</comment>
<feature type="transmembrane region" description="Helical" evidence="7">
    <location>
        <begin position="74"/>
        <end position="93"/>
    </location>
</feature>
<dbReference type="Gene3D" id="1.10.3470.10">
    <property type="entry name" value="ABC transporter involved in vitamin B12 uptake, BtuC"/>
    <property type="match status" value="1"/>
</dbReference>
<evidence type="ECO:0000256" key="1">
    <source>
        <dbReference type="ARBA" id="ARBA00004141"/>
    </source>
</evidence>
<proteinExistence type="inferred from homology"/>
<evidence type="ECO:0000313" key="8">
    <source>
        <dbReference type="EMBL" id="OAP85278.1"/>
    </source>
</evidence>
<keyword evidence="3 6" id="KW-0812">Transmembrane</keyword>
<dbReference type="GO" id="GO:0055085">
    <property type="term" value="P:transmembrane transport"/>
    <property type="evidence" value="ECO:0007669"/>
    <property type="project" value="InterPro"/>
</dbReference>
<accession>A0A179B0N6</accession>
<feature type="transmembrane region" description="Helical" evidence="7">
    <location>
        <begin position="184"/>
        <end position="202"/>
    </location>
</feature>
<dbReference type="CDD" id="cd06550">
    <property type="entry name" value="TM_ABC_iron-siderophores_like"/>
    <property type="match status" value="1"/>
</dbReference>
<protein>
    <submittedName>
        <fullName evidence="8">ABC transporter</fullName>
    </submittedName>
</protein>
<reference evidence="8 9" key="1">
    <citation type="submission" date="2016-04" db="EMBL/GenBank/DDBJ databases">
        <title>Peptidophaga gingivicola gen. nov., sp. nov., isolated from human subgingival plaque.</title>
        <authorList>
            <person name="Beall C.J."/>
            <person name="Mokrzan E.M."/>
            <person name="Griffen A.L."/>
            <person name="Leys E.J."/>
        </authorList>
    </citation>
    <scope>NUCLEOTIDE SEQUENCE [LARGE SCALE GENOMIC DNA]</scope>
    <source>
        <strain evidence="8 9">BA112</strain>
    </source>
</reference>
<dbReference type="InterPro" id="IPR001626">
    <property type="entry name" value="ABC_TroCD"/>
</dbReference>
<feature type="transmembrane region" description="Helical" evidence="7">
    <location>
        <begin position="208"/>
        <end position="226"/>
    </location>
</feature>
<dbReference type="EMBL" id="LVZK01000003">
    <property type="protein sequence ID" value="OAP85278.1"/>
    <property type="molecule type" value="Genomic_DNA"/>
</dbReference>
<evidence type="ECO:0000313" key="9">
    <source>
        <dbReference type="Proteomes" id="UP000078368"/>
    </source>
</evidence>
<evidence type="ECO:0000256" key="6">
    <source>
        <dbReference type="RuleBase" id="RU003943"/>
    </source>
</evidence>